<gene>
    <name evidence="2" type="ORF">BD289DRAFT_361804</name>
</gene>
<reference evidence="2 3" key="1">
    <citation type="journal article" date="2018" name="Mycol. Prog.">
        <title>Coniella lustricola, a new species from submerged detritus.</title>
        <authorList>
            <person name="Raudabaugh D.B."/>
            <person name="Iturriaga T."/>
            <person name="Carver A."/>
            <person name="Mondo S."/>
            <person name="Pangilinan J."/>
            <person name="Lipzen A."/>
            <person name="He G."/>
            <person name="Amirebrahimi M."/>
            <person name="Grigoriev I.V."/>
            <person name="Miller A.N."/>
        </authorList>
    </citation>
    <scope>NUCLEOTIDE SEQUENCE [LARGE SCALE GENOMIC DNA]</scope>
    <source>
        <strain evidence="2 3">B22-T-1</strain>
    </source>
</reference>
<accession>A0A2T3AHI7</accession>
<proteinExistence type="predicted"/>
<dbReference type="STRING" id="2025994.A0A2T3AHI7"/>
<evidence type="ECO:0000313" key="2">
    <source>
        <dbReference type="EMBL" id="PSR97758.1"/>
    </source>
</evidence>
<dbReference type="AlphaFoldDB" id="A0A2T3AHI7"/>
<evidence type="ECO:0000313" key="3">
    <source>
        <dbReference type="Proteomes" id="UP000241462"/>
    </source>
</evidence>
<feature type="region of interest" description="Disordered" evidence="1">
    <location>
        <begin position="1"/>
        <end position="52"/>
    </location>
</feature>
<keyword evidence="3" id="KW-1185">Reference proteome</keyword>
<feature type="compositionally biased region" description="Low complexity" evidence="1">
    <location>
        <begin position="23"/>
        <end position="44"/>
    </location>
</feature>
<dbReference type="Proteomes" id="UP000241462">
    <property type="component" value="Unassembled WGS sequence"/>
</dbReference>
<dbReference type="InParanoid" id="A0A2T3AHI7"/>
<dbReference type="EMBL" id="KZ678388">
    <property type="protein sequence ID" value="PSR97758.1"/>
    <property type="molecule type" value="Genomic_DNA"/>
</dbReference>
<evidence type="ECO:0000256" key="1">
    <source>
        <dbReference type="SAM" id="MobiDB-lite"/>
    </source>
</evidence>
<organism evidence="2 3">
    <name type="scientific">Coniella lustricola</name>
    <dbReference type="NCBI Taxonomy" id="2025994"/>
    <lineage>
        <taxon>Eukaryota</taxon>
        <taxon>Fungi</taxon>
        <taxon>Dikarya</taxon>
        <taxon>Ascomycota</taxon>
        <taxon>Pezizomycotina</taxon>
        <taxon>Sordariomycetes</taxon>
        <taxon>Sordariomycetidae</taxon>
        <taxon>Diaporthales</taxon>
        <taxon>Schizoparmaceae</taxon>
        <taxon>Coniella</taxon>
    </lineage>
</organism>
<dbReference type="OrthoDB" id="4157259at2759"/>
<sequence length="138" mass="15380">MSSIQIPTKVYETRQHCAKEHSPSSSSSSIYSSSPQTPSPVSTSKAAQKEEAVYERRPSLLSAAISKSEATTINIGDPDGPPRLISYLSSSQGFAWNPEIFLPSYIDVDYVPLENRREPVIEITVTDDERRKWFSIDN</sequence>
<feature type="compositionally biased region" description="Basic and acidic residues" evidence="1">
    <location>
        <begin position="11"/>
        <end position="22"/>
    </location>
</feature>
<protein>
    <submittedName>
        <fullName evidence="2">Uncharacterized protein</fullName>
    </submittedName>
</protein>
<name>A0A2T3AHI7_9PEZI</name>